<name>A0A0V0HQW4_SOLCH</name>
<proteinExistence type="predicted"/>
<protein>
    <submittedName>
        <fullName evidence="1">Putative ovule protein</fullName>
    </submittedName>
</protein>
<dbReference type="AlphaFoldDB" id="A0A0V0HQW4"/>
<dbReference type="EMBL" id="GEDG01016750">
    <property type="protein sequence ID" value="JAP22272.1"/>
    <property type="molecule type" value="Transcribed_RNA"/>
</dbReference>
<reference evidence="1" key="1">
    <citation type="submission" date="2015-12" db="EMBL/GenBank/DDBJ databases">
        <title>Gene expression during late stages of embryo sac development: a critical building block for successful pollen-pistil interactions.</title>
        <authorList>
            <person name="Liu Y."/>
            <person name="Joly V."/>
            <person name="Sabar M."/>
            <person name="Matton D.P."/>
        </authorList>
    </citation>
    <scope>NUCLEOTIDE SEQUENCE</scope>
</reference>
<organism evidence="1">
    <name type="scientific">Solanum chacoense</name>
    <name type="common">Chaco potato</name>
    <dbReference type="NCBI Taxonomy" id="4108"/>
    <lineage>
        <taxon>Eukaryota</taxon>
        <taxon>Viridiplantae</taxon>
        <taxon>Streptophyta</taxon>
        <taxon>Embryophyta</taxon>
        <taxon>Tracheophyta</taxon>
        <taxon>Spermatophyta</taxon>
        <taxon>Magnoliopsida</taxon>
        <taxon>eudicotyledons</taxon>
        <taxon>Gunneridae</taxon>
        <taxon>Pentapetalae</taxon>
        <taxon>asterids</taxon>
        <taxon>lamiids</taxon>
        <taxon>Solanales</taxon>
        <taxon>Solanaceae</taxon>
        <taxon>Solanoideae</taxon>
        <taxon>Solaneae</taxon>
        <taxon>Solanum</taxon>
    </lineage>
</organism>
<evidence type="ECO:0000313" key="1">
    <source>
        <dbReference type="EMBL" id="JAP22272.1"/>
    </source>
</evidence>
<accession>A0A0V0HQW4</accession>
<sequence length="83" mass="9762">MIWTIFHHATRIYTKMTTQKRVTKKTHTGILAINVSRSLLLIRIKASKYYCFESVLYNFQSSKIPHQMDNNKMTSIFSFTTSI</sequence>